<sequence>MYVFCELCHEQRQSGDAEVFISSCCHISCRKCCTSSSNCNVCGKPCRKTLINRALPNSVKEYFVNHADQLTKIAKIYRFQIGKMDRFLSANVDAIGRYETKKQRVQKLKEMYDSYRNGIKQEQRLIEQLKQKAALQTPPSKAPCEPLQTKLPVPREDFFRKSTDVCL</sequence>
<dbReference type="GO" id="GO:0007131">
    <property type="term" value="P:reciprocal meiotic recombination"/>
    <property type="evidence" value="ECO:0007669"/>
    <property type="project" value="InterPro"/>
</dbReference>
<feature type="coiled-coil region" evidence="5">
    <location>
        <begin position="105"/>
        <end position="132"/>
    </location>
</feature>
<evidence type="ECO:0000256" key="4">
    <source>
        <dbReference type="PROSITE-ProRule" id="PRU00175"/>
    </source>
</evidence>
<dbReference type="GO" id="GO:0000795">
    <property type="term" value="C:synaptonemal complex"/>
    <property type="evidence" value="ECO:0007669"/>
    <property type="project" value="InterPro"/>
</dbReference>
<keyword evidence="1 4" id="KW-0479">Metal-binding</keyword>
<evidence type="ECO:0000259" key="6">
    <source>
        <dbReference type="PROSITE" id="PS50089"/>
    </source>
</evidence>
<dbReference type="PANTHER" id="PTHR22663">
    <property type="entry name" value="RING FINGER PROTEIN NARYA-RELATED"/>
    <property type="match status" value="1"/>
</dbReference>
<dbReference type="GO" id="GO:0019789">
    <property type="term" value="F:SUMO transferase activity"/>
    <property type="evidence" value="ECO:0007669"/>
    <property type="project" value="InterPro"/>
</dbReference>
<evidence type="ECO:0000256" key="2">
    <source>
        <dbReference type="ARBA" id="ARBA00022833"/>
    </source>
</evidence>
<dbReference type="PROSITE" id="PS50089">
    <property type="entry name" value="ZF_RING_2"/>
    <property type="match status" value="1"/>
</dbReference>
<organism evidence="7">
    <name type="scientific">Anopheles darlingi</name>
    <name type="common">Mosquito</name>
    <dbReference type="NCBI Taxonomy" id="43151"/>
    <lineage>
        <taxon>Eukaryota</taxon>
        <taxon>Metazoa</taxon>
        <taxon>Ecdysozoa</taxon>
        <taxon>Arthropoda</taxon>
        <taxon>Hexapoda</taxon>
        <taxon>Insecta</taxon>
        <taxon>Pterygota</taxon>
        <taxon>Neoptera</taxon>
        <taxon>Endopterygota</taxon>
        <taxon>Diptera</taxon>
        <taxon>Nematocera</taxon>
        <taxon>Culicoidea</taxon>
        <taxon>Culicidae</taxon>
        <taxon>Anophelinae</taxon>
        <taxon>Anopheles</taxon>
    </lineage>
</organism>
<keyword evidence="1 4" id="KW-0863">Zinc-finger</keyword>
<dbReference type="EMBL" id="GGFL01001331">
    <property type="protein sequence ID" value="MBW65509.1"/>
    <property type="molecule type" value="Transcribed_RNA"/>
</dbReference>
<dbReference type="PANTHER" id="PTHR22663:SF17">
    <property type="entry name" value="RING FINGER PROTEIN NARYA-RELATED"/>
    <property type="match status" value="1"/>
</dbReference>
<dbReference type="GO" id="GO:0007129">
    <property type="term" value="P:homologous chromosome pairing at meiosis"/>
    <property type="evidence" value="ECO:0007669"/>
    <property type="project" value="TreeGrafter"/>
</dbReference>
<evidence type="ECO:0000256" key="1">
    <source>
        <dbReference type="ARBA" id="ARBA00022771"/>
    </source>
</evidence>
<keyword evidence="5" id="KW-0175">Coiled coil</keyword>
<keyword evidence="3" id="KW-0469">Meiosis</keyword>
<dbReference type="GO" id="GO:0016925">
    <property type="term" value="P:protein sumoylation"/>
    <property type="evidence" value="ECO:0007669"/>
    <property type="project" value="TreeGrafter"/>
</dbReference>
<evidence type="ECO:0000256" key="3">
    <source>
        <dbReference type="ARBA" id="ARBA00023254"/>
    </source>
</evidence>
<keyword evidence="2" id="KW-0862">Zinc</keyword>
<protein>
    <recommendedName>
        <fullName evidence="6">RING-type domain-containing protein</fullName>
    </recommendedName>
</protein>
<dbReference type="GO" id="GO:0008270">
    <property type="term" value="F:zinc ion binding"/>
    <property type="evidence" value="ECO:0007669"/>
    <property type="project" value="UniProtKB-KW"/>
</dbReference>
<reference evidence="7" key="1">
    <citation type="submission" date="2018-01" db="EMBL/GenBank/DDBJ databases">
        <title>An insight into the sialome of Amazonian anophelines.</title>
        <authorList>
            <person name="Ribeiro J.M."/>
            <person name="Scarpassa V."/>
            <person name="Calvo E."/>
        </authorList>
    </citation>
    <scope>NUCLEOTIDE SEQUENCE</scope>
</reference>
<proteinExistence type="predicted"/>
<name>A0A2M4CJS7_ANODA</name>
<evidence type="ECO:0000313" key="7">
    <source>
        <dbReference type="EMBL" id="MBW65509.1"/>
    </source>
</evidence>
<dbReference type="AlphaFoldDB" id="A0A2M4CJS7"/>
<evidence type="ECO:0000256" key="5">
    <source>
        <dbReference type="SAM" id="Coils"/>
    </source>
</evidence>
<dbReference type="InterPro" id="IPR042123">
    <property type="entry name" value="Zip3/RNF212-like"/>
</dbReference>
<feature type="domain" description="RING-type" evidence="6">
    <location>
        <begin position="5"/>
        <end position="42"/>
    </location>
</feature>
<dbReference type="InterPro" id="IPR001841">
    <property type="entry name" value="Znf_RING"/>
</dbReference>
<accession>A0A2M4CJS7</accession>